<proteinExistence type="predicted"/>
<feature type="region of interest" description="Disordered" evidence="1">
    <location>
        <begin position="239"/>
        <end position="280"/>
    </location>
</feature>
<evidence type="ECO:0000256" key="1">
    <source>
        <dbReference type="SAM" id="MobiDB-lite"/>
    </source>
</evidence>
<feature type="non-terminal residue" evidence="2">
    <location>
        <position position="437"/>
    </location>
</feature>
<keyword evidence="3" id="KW-1185">Reference proteome</keyword>
<gene>
    <name evidence="2" type="ORF">BGW38_000516</name>
</gene>
<organism evidence="2 3">
    <name type="scientific">Lunasporangiospora selenospora</name>
    <dbReference type="NCBI Taxonomy" id="979761"/>
    <lineage>
        <taxon>Eukaryota</taxon>
        <taxon>Fungi</taxon>
        <taxon>Fungi incertae sedis</taxon>
        <taxon>Mucoromycota</taxon>
        <taxon>Mortierellomycotina</taxon>
        <taxon>Mortierellomycetes</taxon>
        <taxon>Mortierellales</taxon>
        <taxon>Mortierellaceae</taxon>
        <taxon>Lunasporangiospora</taxon>
    </lineage>
</organism>
<evidence type="ECO:0000313" key="3">
    <source>
        <dbReference type="Proteomes" id="UP000780801"/>
    </source>
</evidence>
<sequence>SDNSSASEDLAEPLGPEYHLTRVFPSSTMTIAGIAVMGHAAVQTEHSFHESEDVFRNKLEIYPAGNFVAVATYSVMTNDDTSTWVDQEDSAQGQEHQQRADSEDIDVDSTEEEQIVISVVEVEPIETPLGGAGTSSNDPSMLGGDKVDTLRAKTPDITEGTDDEDEDYYEETRAFAMDMETDSGANADARGSTRPNIPGEEEEEEDMTTVLYQWEQPIGYLISHPYSRESTTLHHVGTRPAEAQGSGTAAAGVKKIKTETGAAGGSGVDTDESESDDPMDHDQWMEKYYVHDCAIHPEWRSKGLAVKLWKALEESLTPGRSRGGAGAAEGEETASRDLVDTEEDEPEEAEKEGEEGAEEGEQSSSARRRGRRGHRRHRRSHRRHRGAPNLKEIVLVSVQGSSPFWERAGGFQVVRDHDLDLAIYGSDAFLMRRPFFF</sequence>
<name>A0A9P6G2I9_9FUNG</name>
<dbReference type="Proteomes" id="UP000780801">
    <property type="component" value="Unassembled WGS sequence"/>
</dbReference>
<dbReference type="AlphaFoldDB" id="A0A9P6G2I9"/>
<evidence type="ECO:0000313" key="2">
    <source>
        <dbReference type="EMBL" id="KAF9585839.1"/>
    </source>
</evidence>
<dbReference type="SUPFAM" id="SSF55729">
    <property type="entry name" value="Acyl-CoA N-acyltransferases (Nat)"/>
    <property type="match status" value="1"/>
</dbReference>
<accession>A0A9P6G2I9</accession>
<dbReference type="CDD" id="cd04301">
    <property type="entry name" value="NAT_SF"/>
    <property type="match status" value="1"/>
</dbReference>
<comment type="caution">
    <text evidence="2">The sequence shown here is derived from an EMBL/GenBank/DDBJ whole genome shotgun (WGS) entry which is preliminary data.</text>
</comment>
<feature type="region of interest" description="Disordered" evidence="1">
    <location>
        <begin position="183"/>
        <end position="204"/>
    </location>
</feature>
<protein>
    <submittedName>
        <fullName evidence="2">Uncharacterized protein</fullName>
    </submittedName>
</protein>
<reference evidence="2" key="1">
    <citation type="journal article" date="2020" name="Fungal Divers.">
        <title>Resolving the Mortierellaceae phylogeny through synthesis of multi-gene phylogenetics and phylogenomics.</title>
        <authorList>
            <person name="Vandepol N."/>
            <person name="Liber J."/>
            <person name="Desiro A."/>
            <person name="Na H."/>
            <person name="Kennedy M."/>
            <person name="Barry K."/>
            <person name="Grigoriev I.V."/>
            <person name="Miller A.N."/>
            <person name="O'Donnell K."/>
            <person name="Stajich J.E."/>
            <person name="Bonito G."/>
        </authorList>
    </citation>
    <scope>NUCLEOTIDE SEQUENCE</scope>
    <source>
        <strain evidence="2">KOD1015</strain>
    </source>
</reference>
<feature type="region of interest" description="Disordered" evidence="1">
    <location>
        <begin position="86"/>
        <end position="109"/>
    </location>
</feature>
<feature type="compositionally biased region" description="Polar residues" evidence="1">
    <location>
        <begin position="86"/>
        <end position="95"/>
    </location>
</feature>
<feature type="compositionally biased region" description="Basic residues" evidence="1">
    <location>
        <begin position="366"/>
        <end position="386"/>
    </location>
</feature>
<dbReference type="OrthoDB" id="2445945at2759"/>
<feature type="region of interest" description="Disordered" evidence="1">
    <location>
        <begin position="127"/>
        <end position="147"/>
    </location>
</feature>
<feature type="region of interest" description="Disordered" evidence="1">
    <location>
        <begin position="316"/>
        <end position="386"/>
    </location>
</feature>
<feature type="compositionally biased region" description="Acidic residues" evidence="1">
    <location>
        <begin position="340"/>
        <end position="361"/>
    </location>
</feature>
<dbReference type="EMBL" id="JAABOA010000114">
    <property type="protein sequence ID" value="KAF9585839.1"/>
    <property type="molecule type" value="Genomic_DNA"/>
</dbReference>
<dbReference type="Gene3D" id="3.40.630.30">
    <property type="match status" value="1"/>
</dbReference>
<dbReference type="InterPro" id="IPR016181">
    <property type="entry name" value="Acyl_CoA_acyltransferase"/>
</dbReference>